<proteinExistence type="predicted"/>
<keyword evidence="1" id="KW-0472">Membrane</keyword>
<evidence type="ECO:0000256" key="1">
    <source>
        <dbReference type="SAM" id="Phobius"/>
    </source>
</evidence>
<name>A0A172WRX5_STUST</name>
<dbReference type="EMBL" id="CP015641">
    <property type="protein sequence ID" value="ANF26261.1"/>
    <property type="molecule type" value="Genomic_DNA"/>
</dbReference>
<dbReference type="RefSeq" id="WP_064481746.1">
    <property type="nucleotide sequence ID" value="NZ_CP015641.1"/>
</dbReference>
<dbReference type="AlphaFoldDB" id="A0A172WRX5"/>
<evidence type="ECO:0000313" key="3">
    <source>
        <dbReference type="Proteomes" id="UP000077787"/>
    </source>
</evidence>
<gene>
    <name evidence="2" type="ORF">PS273GM_14420</name>
</gene>
<evidence type="ECO:0000313" key="2">
    <source>
        <dbReference type="EMBL" id="ANF26261.1"/>
    </source>
</evidence>
<accession>A0A172WRX5</accession>
<keyword evidence="1" id="KW-0812">Transmembrane</keyword>
<dbReference type="Proteomes" id="UP000077787">
    <property type="component" value="Chromosome"/>
</dbReference>
<protein>
    <submittedName>
        <fullName evidence="2">Uncharacterized protein</fullName>
    </submittedName>
</protein>
<reference evidence="2 3" key="1">
    <citation type="submission" date="2016-05" db="EMBL/GenBank/DDBJ databases">
        <title>Genome sequence of Pseudomonas stutzeri 273 and identification of the exopolysaccharide biosynthesis locus.</title>
        <authorList>
            <person name="Wu S."/>
            <person name="Sun C."/>
        </authorList>
    </citation>
    <scope>NUCLEOTIDE SEQUENCE [LARGE SCALE GENOMIC DNA]</scope>
    <source>
        <strain evidence="2 3">273</strain>
    </source>
</reference>
<sequence>MELSNLKKLRKIIPGTIFVFFSIPAYQYFANEILTLDESAKFALKGYGTVLAFIIGTLFSTLKIREKRNKSTHQEIVSNLKHKLIEYGLTKIPSQKELEKVMASNQLMHIFYSFIDNDESLKEKSKLVRDNGLTWSSTADAAILGCFFSWAYLFLIMFVGPEPILAISGIMIGLIGLISGAVLHPMSVKEHIKLGNQQVEFIATNHKSKLQEKVNGLFT</sequence>
<feature type="transmembrane region" description="Helical" evidence="1">
    <location>
        <begin position="132"/>
        <end position="158"/>
    </location>
</feature>
<organism evidence="2 3">
    <name type="scientific">Stutzerimonas stutzeri</name>
    <name type="common">Pseudomonas stutzeri</name>
    <dbReference type="NCBI Taxonomy" id="316"/>
    <lineage>
        <taxon>Bacteria</taxon>
        <taxon>Pseudomonadati</taxon>
        <taxon>Pseudomonadota</taxon>
        <taxon>Gammaproteobacteria</taxon>
        <taxon>Pseudomonadales</taxon>
        <taxon>Pseudomonadaceae</taxon>
        <taxon>Stutzerimonas</taxon>
    </lineage>
</organism>
<feature type="transmembrane region" description="Helical" evidence="1">
    <location>
        <begin position="12"/>
        <end position="30"/>
    </location>
</feature>
<feature type="transmembrane region" description="Helical" evidence="1">
    <location>
        <begin position="42"/>
        <end position="62"/>
    </location>
</feature>
<keyword evidence="1" id="KW-1133">Transmembrane helix</keyword>
<feature type="transmembrane region" description="Helical" evidence="1">
    <location>
        <begin position="164"/>
        <end position="183"/>
    </location>
</feature>
<dbReference type="OrthoDB" id="7068413at2"/>